<dbReference type="AlphaFoldDB" id="E3BJA2"/>
<dbReference type="Proteomes" id="UP000002943">
    <property type="component" value="Unassembled WGS sequence"/>
</dbReference>
<dbReference type="OrthoDB" id="5875472at2"/>
<dbReference type="STRING" id="796620.VIBC2010_06874"/>
<gene>
    <name evidence="1" type="ORF">VIBC2010_06874</name>
</gene>
<protein>
    <submittedName>
        <fullName evidence="1">Uncharacterized protein</fullName>
    </submittedName>
</protein>
<sequence>MFIILLLTILCSISTLGFSQVTYIYCGKEDASDWYWYEDDSGNYVEVPGFWLLLPVTDESSDQNLLRTPFQVELSTLINLNIRCREGYIPQPGRWVTSDWSRFLVNNPDGTRILLPGYENVYISENMVRLRDIRVY</sequence>
<organism evidence="1 2">
    <name type="scientific">Vibrio caribbeanicus ATCC BAA-2122</name>
    <dbReference type="NCBI Taxonomy" id="796620"/>
    <lineage>
        <taxon>Bacteria</taxon>
        <taxon>Pseudomonadati</taxon>
        <taxon>Pseudomonadota</taxon>
        <taxon>Gammaproteobacteria</taxon>
        <taxon>Vibrionales</taxon>
        <taxon>Vibrionaceae</taxon>
        <taxon>Vibrio</taxon>
    </lineage>
</organism>
<proteinExistence type="predicted"/>
<evidence type="ECO:0000313" key="2">
    <source>
        <dbReference type="Proteomes" id="UP000002943"/>
    </source>
</evidence>
<dbReference type="RefSeq" id="WP_009601098.1">
    <property type="nucleotide sequence ID" value="NZ_AEIU01000069.1"/>
</dbReference>
<reference evidence="1 2" key="1">
    <citation type="journal article" date="2012" name="Int. J. Syst. Evol. Microbiol.">
        <title>Vibrio caribbeanicus sp. nov., isolated from the marine sponge Scleritoderma cyanea.</title>
        <authorList>
            <person name="Hoffmann M."/>
            <person name="Monday S.R."/>
            <person name="Allard M.W."/>
            <person name="Strain E.A."/>
            <person name="Whittaker P."/>
            <person name="Naum M."/>
            <person name="McCarthy P.J."/>
            <person name="Lopez J.V."/>
            <person name="Fischer M."/>
            <person name="Brown E.W."/>
        </authorList>
    </citation>
    <scope>NUCLEOTIDE SEQUENCE [LARGE SCALE GENOMIC DNA]</scope>
    <source>
        <strain evidence="1 2">ATCC BAA-2122</strain>
    </source>
</reference>
<keyword evidence="2" id="KW-1185">Reference proteome</keyword>
<comment type="caution">
    <text evidence="1">The sequence shown here is derived from an EMBL/GenBank/DDBJ whole genome shotgun (WGS) entry which is preliminary data.</text>
</comment>
<accession>E3BJA2</accession>
<evidence type="ECO:0000313" key="1">
    <source>
        <dbReference type="EMBL" id="EFP96671.1"/>
    </source>
</evidence>
<dbReference type="EMBL" id="AEIU01000069">
    <property type="protein sequence ID" value="EFP96671.1"/>
    <property type="molecule type" value="Genomic_DNA"/>
</dbReference>
<name>E3BJA2_9VIBR</name>